<dbReference type="EMBL" id="AC060755">
    <property type="protein sequence ID" value="AAK00439.1"/>
    <property type="molecule type" value="Genomic_DNA"/>
</dbReference>
<sequence>MAFCCSLHNTFQQQRITRFLYLLAFKAEAVAACRCRSPRLISVADRRGKGWSPGGASVERIGEACRWSYGGADEISEADT</sequence>
<reference evidence="2" key="1">
    <citation type="journal article" date="2005" name="Nature">
        <title>The map-based sequence of the rice genome.</title>
        <authorList>
            <consortium name="International rice genome sequencing project (IRGSP)"/>
            <person name="Matsumoto T."/>
            <person name="Wu J."/>
            <person name="Kanamori H."/>
            <person name="Katayose Y."/>
            <person name="Fujisawa M."/>
            <person name="Namiki N."/>
            <person name="Mizuno H."/>
            <person name="Yamamoto K."/>
            <person name="Antonio B.A."/>
            <person name="Baba T."/>
            <person name="Sakata K."/>
            <person name="Nagamura Y."/>
            <person name="Aoki H."/>
            <person name="Arikawa K."/>
            <person name="Arita K."/>
            <person name="Bito T."/>
            <person name="Chiden Y."/>
            <person name="Fujitsuka N."/>
            <person name="Fukunaka R."/>
            <person name="Hamada M."/>
            <person name="Harada C."/>
            <person name="Hayashi A."/>
            <person name="Hijishita S."/>
            <person name="Honda M."/>
            <person name="Hosokawa S."/>
            <person name="Ichikawa Y."/>
            <person name="Idonuma A."/>
            <person name="Iijima M."/>
            <person name="Ikeda M."/>
            <person name="Ikeno M."/>
            <person name="Ito K."/>
            <person name="Ito S."/>
            <person name="Ito T."/>
            <person name="Ito Y."/>
            <person name="Ito Y."/>
            <person name="Iwabuchi A."/>
            <person name="Kamiya K."/>
            <person name="Karasawa W."/>
            <person name="Kurita K."/>
            <person name="Katagiri S."/>
            <person name="Kikuta A."/>
            <person name="Kobayashi H."/>
            <person name="Kobayashi N."/>
            <person name="Machita K."/>
            <person name="Maehara T."/>
            <person name="Masukawa M."/>
            <person name="Mizubayashi T."/>
            <person name="Mukai Y."/>
            <person name="Nagasaki H."/>
            <person name="Nagata Y."/>
            <person name="Naito S."/>
            <person name="Nakashima M."/>
            <person name="Nakama Y."/>
            <person name="Nakamichi Y."/>
            <person name="Nakamura M."/>
            <person name="Meguro A."/>
            <person name="Negishi M."/>
            <person name="Ohta I."/>
            <person name="Ohta T."/>
            <person name="Okamoto M."/>
            <person name="Ono N."/>
            <person name="Saji S."/>
            <person name="Sakaguchi M."/>
            <person name="Sakai K."/>
            <person name="Shibata M."/>
            <person name="Shimokawa T."/>
            <person name="Song J."/>
            <person name="Takazaki Y."/>
            <person name="Terasawa K."/>
            <person name="Tsugane M."/>
            <person name="Tsuji K."/>
            <person name="Ueda S."/>
            <person name="Waki K."/>
            <person name="Yamagata H."/>
            <person name="Yamamoto M."/>
            <person name="Yamamoto S."/>
            <person name="Yamane H."/>
            <person name="Yoshiki S."/>
            <person name="Yoshihara R."/>
            <person name="Yukawa K."/>
            <person name="Zhong H."/>
            <person name="Yano M."/>
            <person name="Yuan Q."/>
            <person name="Ouyang S."/>
            <person name="Liu J."/>
            <person name="Jones K.M."/>
            <person name="Gansberger K."/>
            <person name="Moffat K."/>
            <person name="Hill J."/>
            <person name="Bera J."/>
            <person name="Fadrosh D."/>
            <person name="Jin S."/>
            <person name="Johri S."/>
            <person name="Kim M."/>
            <person name="Overton L."/>
            <person name="Reardon M."/>
            <person name="Tsitrin T."/>
            <person name="Vuong H."/>
            <person name="Weaver B."/>
            <person name="Ciecko A."/>
            <person name="Tallon L."/>
            <person name="Jackson J."/>
            <person name="Pai G."/>
            <person name="Aken S.V."/>
            <person name="Utterback T."/>
            <person name="Reidmuller S."/>
            <person name="Feldblyum T."/>
            <person name="Hsiao J."/>
            <person name="Zismann V."/>
            <person name="Iobst S."/>
            <person name="de Vazeille A.R."/>
            <person name="Buell C.R."/>
            <person name="Ying K."/>
            <person name="Li Y."/>
            <person name="Lu T."/>
            <person name="Huang Y."/>
            <person name="Zhao Q."/>
            <person name="Feng Q."/>
            <person name="Zhang L."/>
            <person name="Zhu J."/>
            <person name="Weng Q."/>
            <person name="Mu J."/>
            <person name="Lu Y."/>
            <person name="Fan D."/>
            <person name="Liu Y."/>
            <person name="Guan J."/>
            <person name="Zhang Y."/>
            <person name="Yu S."/>
            <person name="Liu X."/>
            <person name="Zhang Y."/>
            <person name="Hong G."/>
            <person name="Han B."/>
            <person name="Choisne N."/>
            <person name="Demange N."/>
            <person name="Orjeda G."/>
            <person name="Samain S."/>
            <person name="Cattolico L."/>
            <person name="Pelletier E."/>
            <person name="Couloux A."/>
            <person name="Segurens B."/>
            <person name="Wincker P."/>
            <person name="D'Hont A."/>
            <person name="Scarpelli C."/>
            <person name="Weissenbach J."/>
            <person name="Salanoubat M."/>
            <person name="Quetier F."/>
            <person name="Yu Y."/>
            <person name="Kim H.R."/>
            <person name="Rambo T."/>
            <person name="Currie J."/>
            <person name="Collura K."/>
            <person name="Luo M."/>
            <person name="Yang T."/>
            <person name="Ammiraju J.S.S."/>
            <person name="Engler F."/>
            <person name="Soderlund C."/>
            <person name="Wing R.A."/>
            <person name="Palmer L.E."/>
            <person name="de la Bastide M."/>
            <person name="Spiegel L."/>
            <person name="Nascimento L."/>
            <person name="Zutavern T."/>
            <person name="O'Shaughnessy A."/>
            <person name="Dike S."/>
            <person name="Dedhia N."/>
            <person name="Preston R."/>
            <person name="Balija V."/>
            <person name="McCombie W.R."/>
            <person name="Chow T."/>
            <person name="Chen H."/>
            <person name="Chung M."/>
            <person name="Chen C."/>
            <person name="Shaw J."/>
            <person name="Wu H."/>
            <person name="Hsiao K."/>
            <person name="Chao Y."/>
            <person name="Chu M."/>
            <person name="Cheng C."/>
            <person name="Hour A."/>
            <person name="Lee P."/>
            <person name="Lin S."/>
            <person name="Lin Y."/>
            <person name="Liou J."/>
            <person name="Liu S."/>
            <person name="Hsing Y."/>
            <person name="Raghuvanshi S."/>
            <person name="Mohanty A."/>
            <person name="Bharti A.K."/>
            <person name="Gaur A."/>
            <person name="Gupta V."/>
            <person name="Kumar D."/>
            <person name="Ravi V."/>
            <person name="Vij S."/>
            <person name="Kapur A."/>
            <person name="Khurana P."/>
            <person name="Khurana P."/>
            <person name="Khurana J.P."/>
            <person name="Tyagi A.K."/>
            <person name="Gaikwad K."/>
            <person name="Singh A."/>
            <person name="Dalal V."/>
            <person name="Srivastava S."/>
            <person name="Dixit A."/>
            <person name="Pal A.K."/>
            <person name="Ghazi I.A."/>
            <person name="Yadav M."/>
            <person name="Pandit A."/>
            <person name="Bhargava A."/>
            <person name="Sureshbabu K."/>
            <person name="Batra K."/>
            <person name="Sharma T.R."/>
            <person name="Mohapatra T."/>
            <person name="Singh N.K."/>
            <person name="Messing J."/>
            <person name="Nelson A.B."/>
            <person name="Fuks G."/>
            <person name="Kavchok S."/>
            <person name="Keizer G."/>
            <person name="Linton E."/>
            <person name="Llaca V."/>
            <person name="Song R."/>
            <person name="Tanyolac B."/>
            <person name="Young S."/>
            <person name="Ho-Il K."/>
            <person name="Hahn J.H."/>
            <person name="Sangsakoo G."/>
            <person name="Vanavichit A."/>
            <person name="de Mattos Luiz.A.T."/>
            <person name="Zimmer P.D."/>
            <person name="Malone G."/>
            <person name="Dellagostin O."/>
            <person name="de Oliveira A.C."/>
            <person name="Bevan M."/>
            <person name="Bancroft I."/>
            <person name="Minx P."/>
            <person name="Cordum H."/>
            <person name="Wilson R."/>
            <person name="Cheng Z."/>
            <person name="Jin W."/>
            <person name="Jiang J."/>
            <person name="Leong S.A."/>
            <person name="Iwama H."/>
            <person name="Gojobori T."/>
            <person name="Itoh T."/>
            <person name="Niimura Y."/>
            <person name="Fujii Y."/>
            <person name="Habara T."/>
            <person name="Sakai H."/>
            <person name="Sato Y."/>
            <person name="Wilson G."/>
            <person name="Kumar K."/>
            <person name="McCouch S."/>
            <person name="Juretic N."/>
            <person name="Hoen D."/>
            <person name="Wright S."/>
            <person name="Bruskiewich R."/>
            <person name="Bureau T."/>
            <person name="Miyao A."/>
            <person name="Hirochika H."/>
            <person name="Nishikawa T."/>
            <person name="Kadowaki K."/>
            <person name="Sugiura M."/>
            <person name="Burr B."/>
            <person name="Sasaki T."/>
        </authorList>
    </citation>
    <scope>NUCLEOTIDE SEQUENCE [LARGE SCALE GENOMIC DNA]</scope>
    <source>
        <strain evidence="2">cv. Nipponbare</strain>
    </source>
</reference>
<reference evidence="2" key="2">
    <citation type="journal article" date="2008" name="Nucleic Acids Res.">
        <title>The rice annotation project database (RAP-DB): 2008 update.</title>
        <authorList>
            <consortium name="The rice annotation project (RAP)"/>
        </authorList>
    </citation>
    <scope>GENOME REANNOTATION</scope>
    <source>
        <strain evidence="2">cv. Nipponbare</strain>
    </source>
</reference>
<proteinExistence type="predicted"/>
<accession>Q9AYK9</accession>
<dbReference type="AlphaFoldDB" id="Q9AYK9"/>
<evidence type="ECO:0000313" key="2">
    <source>
        <dbReference type="Proteomes" id="UP000000763"/>
    </source>
</evidence>
<protein>
    <submittedName>
        <fullName evidence="1">Uncharacterized protein</fullName>
    </submittedName>
</protein>
<gene>
    <name evidence="1" type="primary">OSJNBa0003O19.14</name>
</gene>
<dbReference type="Proteomes" id="UP000000763">
    <property type="component" value="Chromosome 10"/>
</dbReference>
<organism evidence="1 2">
    <name type="scientific">Oryza sativa subsp. japonica</name>
    <name type="common">Rice</name>
    <dbReference type="NCBI Taxonomy" id="39947"/>
    <lineage>
        <taxon>Eukaryota</taxon>
        <taxon>Viridiplantae</taxon>
        <taxon>Streptophyta</taxon>
        <taxon>Embryophyta</taxon>
        <taxon>Tracheophyta</taxon>
        <taxon>Spermatophyta</taxon>
        <taxon>Magnoliopsida</taxon>
        <taxon>Liliopsida</taxon>
        <taxon>Poales</taxon>
        <taxon>Poaceae</taxon>
        <taxon>BOP clade</taxon>
        <taxon>Oryzoideae</taxon>
        <taxon>Oryzeae</taxon>
        <taxon>Oryzinae</taxon>
        <taxon>Oryza</taxon>
        <taxon>Oryza sativa</taxon>
    </lineage>
</organism>
<evidence type="ECO:0000313" key="1">
    <source>
        <dbReference type="EMBL" id="AAK00439.1"/>
    </source>
</evidence>
<name>Q9AYK9_ORYSJ</name>